<keyword evidence="4" id="KW-1185">Reference proteome</keyword>
<name>A0AAV9B4U7_ACOGR</name>
<organism evidence="3 4">
    <name type="scientific">Acorus gramineus</name>
    <name type="common">Dwarf sweet flag</name>
    <dbReference type="NCBI Taxonomy" id="55184"/>
    <lineage>
        <taxon>Eukaryota</taxon>
        <taxon>Viridiplantae</taxon>
        <taxon>Streptophyta</taxon>
        <taxon>Embryophyta</taxon>
        <taxon>Tracheophyta</taxon>
        <taxon>Spermatophyta</taxon>
        <taxon>Magnoliopsida</taxon>
        <taxon>Liliopsida</taxon>
        <taxon>Acoraceae</taxon>
        <taxon>Acorus</taxon>
    </lineage>
</organism>
<evidence type="ECO:0000259" key="2">
    <source>
        <dbReference type="Pfam" id="PF12776"/>
    </source>
</evidence>
<evidence type="ECO:0000313" key="3">
    <source>
        <dbReference type="EMBL" id="KAK1271580.1"/>
    </source>
</evidence>
<proteinExistence type="predicted"/>
<feature type="compositionally biased region" description="Polar residues" evidence="1">
    <location>
        <begin position="232"/>
        <end position="247"/>
    </location>
</feature>
<accession>A0AAV9B4U7</accession>
<dbReference type="EMBL" id="JAUJYN010000005">
    <property type="protein sequence ID" value="KAK1271580.1"/>
    <property type="molecule type" value="Genomic_DNA"/>
</dbReference>
<dbReference type="Pfam" id="PF12776">
    <property type="entry name" value="Myb_DNA-bind_3"/>
    <property type="match status" value="1"/>
</dbReference>
<dbReference type="PANTHER" id="PTHR46250:SF15">
    <property type="entry name" value="OS01G0523800 PROTEIN"/>
    <property type="match status" value="1"/>
</dbReference>
<feature type="domain" description="Myb/SANT-like" evidence="2">
    <location>
        <begin position="82"/>
        <end position="169"/>
    </location>
</feature>
<dbReference type="AlphaFoldDB" id="A0AAV9B4U7"/>
<evidence type="ECO:0000256" key="1">
    <source>
        <dbReference type="SAM" id="MobiDB-lite"/>
    </source>
</evidence>
<reference evidence="3" key="2">
    <citation type="submission" date="2023-06" db="EMBL/GenBank/DDBJ databases">
        <authorList>
            <person name="Ma L."/>
            <person name="Liu K.-W."/>
            <person name="Li Z."/>
            <person name="Hsiao Y.-Y."/>
            <person name="Qi Y."/>
            <person name="Fu T."/>
            <person name="Tang G."/>
            <person name="Zhang D."/>
            <person name="Sun W.-H."/>
            <person name="Liu D.-K."/>
            <person name="Li Y."/>
            <person name="Chen G.-Z."/>
            <person name="Liu X.-D."/>
            <person name="Liao X.-Y."/>
            <person name="Jiang Y.-T."/>
            <person name="Yu X."/>
            <person name="Hao Y."/>
            <person name="Huang J."/>
            <person name="Zhao X.-W."/>
            <person name="Ke S."/>
            <person name="Chen Y.-Y."/>
            <person name="Wu W.-L."/>
            <person name="Hsu J.-L."/>
            <person name="Lin Y.-F."/>
            <person name="Huang M.-D."/>
            <person name="Li C.-Y."/>
            <person name="Huang L."/>
            <person name="Wang Z.-W."/>
            <person name="Zhao X."/>
            <person name="Zhong W.-Y."/>
            <person name="Peng D.-H."/>
            <person name="Ahmad S."/>
            <person name="Lan S."/>
            <person name="Zhang J.-S."/>
            <person name="Tsai W.-C."/>
            <person name="Van De Peer Y."/>
            <person name="Liu Z.-J."/>
        </authorList>
    </citation>
    <scope>NUCLEOTIDE SEQUENCE</scope>
    <source>
        <strain evidence="3">SCP</strain>
        <tissue evidence="3">Leaves</tissue>
    </source>
</reference>
<comment type="caution">
    <text evidence="3">The sequence shown here is derived from an EMBL/GenBank/DDBJ whole genome shotgun (WGS) entry which is preliminary data.</text>
</comment>
<sequence>MVYCQSCANAGSWSLTDSQNISSYKVGVITRNSKGLNALKDNALHALQCQGSAPRRITTDDGRMDSEQITQTGRDANNKHVWTSQEDLILVENMVELCVAGKIKADNGFKPGTFGEIEKMMHDKLPGCGIKAHPHIESRLKYLKNKYNAINKMLEHDSGFAWDEEKKMSHKIAQGLWMKHFPHYDDLALVFGKDRANGRGCFTPTELAEDVEQNTNPHIQDEGLENIVNEDISVTQPRRTTPTGEEGTQSRRKRRKSSDSFTTEFSNLVEAFKLSANAIADSLNKPDEATVRMDKVFSDVFNILGRDDGPRCLRVTEIIMRDPVKVNLFSNMPEELKKDWLSSLLLSD</sequence>
<protein>
    <recommendedName>
        <fullName evidence="2">Myb/SANT-like domain-containing protein</fullName>
    </recommendedName>
</protein>
<gene>
    <name evidence="3" type="ORF">QJS04_geneDACA020962</name>
</gene>
<dbReference type="InterPro" id="IPR024752">
    <property type="entry name" value="Myb/SANT-like_dom"/>
</dbReference>
<dbReference type="Proteomes" id="UP001179952">
    <property type="component" value="Unassembled WGS sequence"/>
</dbReference>
<evidence type="ECO:0000313" key="4">
    <source>
        <dbReference type="Proteomes" id="UP001179952"/>
    </source>
</evidence>
<reference evidence="3" key="1">
    <citation type="journal article" date="2023" name="Nat. Commun.">
        <title>Diploid and tetraploid genomes of Acorus and the evolution of monocots.</title>
        <authorList>
            <person name="Ma L."/>
            <person name="Liu K.W."/>
            <person name="Li Z."/>
            <person name="Hsiao Y.Y."/>
            <person name="Qi Y."/>
            <person name="Fu T."/>
            <person name="Tang G.D."/>
            <person name="Zhang D."/>
            <person name="Sun W.H."/>
            <person name="Liu D.K."/>
            <person name="Li Y."/>
            <person name="Chen G.Z."/>
            <person name="Liu X.D."/>
            <person name="Liao X.Y."/>
            <person name="Jiang Y.T."/>
            <person name="Yu X."/>
            <person name="Hao Y."/>
            <person name="Huang J."/>
            <person name="Zhao X.W."/>
            <person name="Ke S."/>
            <person name="Chen Y.Y."/>
            <person name="Wu W.L."/>
            <person name="Hsu J.L."/>
            <person name="Lin Y.F."/>
            <person name="Huang M.D."/>
            <person name="Li C.Y."/>
            <person name="Huang L."/>
            <person name="Wang Z.W."/>
            <person name="Zhao X."/>
            <person name="Zhong W.Y."/>
            <person name="Peng D.H."/>
            <person name="Ahmad S."/>
            <person name="Lan S."/>
            <person name="Zhang J.S."/>
            <person name="Tsai W.C."/>
            <person name="Van de Peer Y."/>
            <person name="Liu Z.J."/>
        </authorList>
    </citation>
    <scope>NUCLEOTIDE SEQUENCE</scope>
    <source>
        <strain evidence="3">SCP</strain>
    </source>
</reference>
<feature type="region of interest" description="Disordered" evidence="1">
    <location>
        <begin position="231"/>
        <end position="259"/>
    </location>
</feature>
<dbReference type="PANTHER" id="PTHR46250">
    <property type="entry name" value="MYB/SANT-LIKE DNA-BINDING DOMAIN PROTEIN-RELATED"/>
    <property type="match status" value="1"/>
</dbReference>